<gene>
    <name evidence="1" type="ORF">OL497_25125</name>
</gene>
<dbReference type="Proteomes" id="UP001207742">
    <property type="component" value="Unassembled WGS sequence"/>
</dbReference>
<evidence type="ECO:0000313" key="1">
    <source>
        <dbReference type="EMBL" id="MCW3487204.1"/>
    </source>
</evidence>
<dbReference type="PROSITE" id="PS51257">
    <property type="entry name" value="PROKAR_LIPOPROTEIN"/>
    <property type="match status" value="1"/>
</dbReference>
<organism evidence="1 2">
    <name type="scientific">Chitinophaga nivalis</name>
    <dbReference type="NCBI Taxonomy" id="2991709"/>
    <lineage>
        <taxon>Bacteria</taxon>
        <taxon>Pseudomonadati</taxon>
        <taxon>Bacteroidota</taxon>
        <taxon>Chitinophagia</taxon>
        <taxon>Chitinophagales</taxon>
        <taxon>Chitinophagaceae</taxon>
        <taxon>Chitinophaga</taxon>
    </lineage>
</organism>
<reference evidence="1 2" key="1">
    <citation type="submission" date="2022-10" db="EMBL/GenBank/DDBJ databases">
        <title>Chitinophaga nivalis PC15 sp. nov., isolated from Pyeongchang county, South Korea.</title>
        <authorList>
            <person name="Trinh H.N."/>
        </authorList>
    </citation>
    <scope>NUCLEOTIDE SEQUENCE [LARGE SCALE GENOMIC DNA]</scope>
    <source>
        <strain evidence="1 2">PC14</strain>
    </source>
</reference>
<comment type="caution">
    <text evidence="1">The sequence shown here is derived from an EMBL/GenBank/DDBJ whole genome shotgun (WGS) entry which is preliminary data.</text>
</comment>
<sequence length="284" mass="31476">MKSAFVYAIGLVLLMSSCIKRVDTALPYEGNKLVINSLIQPDSVIYIRINRSVATSIYDEAIFGAMVNADVVLEEDGKALPTPQIRQIKGQHYFVSAEKAVLGKQYTIRASAAGMQPVAGTDTLPVGPQAGMPGAQRNSNRVRFTLSDDVRGNNFYRVRVFACGPDMKPDTLRLFRLDPTFNNNLIEFFTGSSYSSLIMSDERFNGKTVTFVLQTDDPIVHTSYMMVEVSTLTYNSYKYLRTIASQITTGNSIIIEPVRVFTNITNGYGIVGGINTQRMTFKVE</sequence>
<accession>A0ABT3IT90</accession>
<dbReference type="EMBL" id="JAPDNS010000002">
    <property type="protein sequence ID" value="MCW3487204.1"/>
    <property type="molecule type" value="Genomic_DNA"/>
</dbReference>
<name>A0ABT3IT90_9BACT</name>
<protein>
    <submittedName>
        <fullName evidence="1">DUF4249 domain-containing protein</fullName>
    </submittedName>
</protein>
<keyword evidence="2" id="KW-1185">Reference proteome</keyword>
<proteinExistence type="predicted"/>
<dbReference type="Pfam" id="PF14054">
    <property type="entry name" value="DUF4249"/>
    <property type="match status" value="1"/>
</dbReference>
<evidence type="ECO:0000313" key="2">
    <source>
        <dbReference type="Proteomes" id="UP001207742"/>
    </source>
</evidence>
<dbReference type="RefSeq" id="WP_264734014.1">
    <property type="nucleotide sequence ID" value="NZ_JAPDNR010000001.1"/>
</dbReference>
<dbReference type="InterPro" id="IPR025345">
    <property type="entry name" value="DUF4249"/>
</dbReference>